<gene>
    <name evidence="1" type="primary">tsaB</name>
    <name evidence="1" type="ORF">E5336_09665</name>
</gene>
<reference evidence="1" key="1">
    <citation type="submission" date="2019-04" db="EMBL/GenBank/DDBJ databases">
        <title>Microbes associate with the intestines of laboratory mice.</title>
        <authorList>
            <person name="Navarre W."/>
            <person name="Wong E."/>
            <person name="Huang K."/>
            <person name="Tropini C."/>
            <person name="Ng K."/>
            <person name="Yu B."/>
        </authorList>
    </citation>
    <scope>NUCLEOTIDE SEQUENCE</scope>
    <source>
        <strain evidence="1">NM09_H32</strain>
    </source>
</reference>
<proteinExistence type="predicted"/>
<organism evidence="1 2">
    <name type="scientific">Dubosiella muris</name>
    <dbReference type="NCBI Taxonomy" id="3038133"/>
    <lineage>
        <taxon>Bacteria</taxon>
        <taxon>Bacillati</taxon>
        <taxon>Bacillota</taxon>
        <taxon>Erysipelotrichia</taxon>
        <taxon>Erysipelotrichales</taxon>
        <taxon>Erysipelotrichaceae</taxon>
        <taxon>Dubosiella</taxon>
    </lineage>
</organism>
<name>A0AC61R6P4_9FIRM</name>
<evidence type="ECO:0000313" key="2">
    <source>
        <dbReference type="Proteomes" id="UP000308836"/>
    </source>
</evidence>
<dbReference type="Proteomes" id="UP000308836">
    <property type="component" value="Unassembled WGS sequence"/>
</dbReference>
<comment type="caution">
    <text evidence="1">The sequence shown here is derived from an EMBL/GenBank/DDBJ whole genome shotgun (WGS) entry which is preliminary data.</text>
</comment>
<dbReference type="EMBL" id="SRYG01000020">
    <property type="protein sequence ID" value="TGY65281.1"/>
    <property type="molecule type" value="Genomic_DNA"/>
</dbReference>
<protein>
    <submittedName>
        <fullName evidence="1">tRNA (Adenosine(37)-N6)-threonylcarbamoyltransferase complex dimerization subunit type 1 TsaB</fullName>
    </submittedName>
</protein>
<keyword evidence="2" id="KW-1185">Reference proteome</keyword>
<accession>A0AC61R6P4</accession>
<sequence length="199" mass="22005">MITLCMDSAYKNLVLGLYEDGRLLDGVAFEAFKKQSETIFIELEKLLKNNGVDYADIDRIVITDGPGSYTGIRIAMTIAKVLSTQMGQSLCCVSTMQLYGGAQGKANVILDARSNRAYVAHLEDGEIIGETSILPLEDVKTFVEENPGTLYGDAHLIGQAGEKADFLKNFIELEPLYRQIENKHTLAPQYLKESDAYKV</sequence>
<evidence type="ECO:0000313" key="1">
    <source>
        <dbReference type="EMBL" id="TGY65281.1"/>
    </source>
</evidence>